<evidence type="ECO:0000313" key="2">
    <source>
        <dbReference type="EMBL" id="CAK9033600.1"/>
    </source>
</evidence>
<dbReference type="EMBL" id="CAXAMN010011068">
    <property type="protein sequence ID" value="CAK9033600.1"/>
    <property type="molecule type" value="Genomic_DNA"/>
</dbReference>
<dbReference type="Gene3D" id="3.40.50.1820">
    <property type="entry name" value="alpha/beta hydrolase"/>
    <property type="match status" value="1"/>
</dbReference>
<dbReference type="InterPro" id="IPR000073">
    <property type="entry name" value="AB_hydrolase_1"/>
</dbReference>
<dbReference type="SUPFAM" id="SSF53474">
    <property type="entry name" value="alpha/beta-Hydrolases"/>
    <property type="match status" value="1"/>
</dbReference>
<organism evidence="2 3">
    <name type="scientific">Durusdinium trenchii</name>
    <dbReference type="NCBI Taxonomy" id="1381693"/>
    <lineage>
        <taxon>Eukaryota</taxon>
        <taxon>Sar</taxon>
        <taxon>Alveolata</taxon>
        <taxon>Dinophyceae</taxon>
        <taxon>Suessiales</taxon>
        <taxon>Symbiodiniaceae</taxon>
        <taxon>Durusdinium</taxon>
    </lineage>
</organism>
<feature type="domain" description="AB hydrolase-1" evidence="1">
    <location>
        <begin position="7"/>
        <end position="197"/>
    </location>
</feature>
<evidence type="ECO:0000313" key="3">
    <source>
        <dbReference type="Proteomes" id="UP001642484"/>
    </source>
</evidence>
<protein>
    <recommendedName>
        <fullName evidence="1">AB hydrolase-1 domain-containing protein</fullName>
    </recommendedName>
</protein>
<dbReference type="Proteomes" id="UP001642484">
    <property type="component" value="Unassembled WGS sequence"/>
</dbReference>
<name>A0ABP0L3C9_9DINO</name>
<gene>
    <name evidence="2" type="ORF">CCMP2556_LOCUS19141</name>
</gene>
<sequence>MGRTLCLLLHANGLCKNVWRPFAASLARQLKVDLKLQSNRRQEVLSWSVGDLQLLSLDLKGHGLAAARSSKEVDWMEWKRQVEEVLDDFVAEMPEAPDKIVGVGHSLGGAALLLTQAARSRFSSIYIFEPMYLFVEEKLASMVGLPIINSERWVPPLVEKTLRRRSLWANRQEAELDLSSKRFFAAWDEGARQGYFEGGLIGDQPTRLACSPVDEAAVFSSGVPVQLLEELRKPNGLESCFLHVTIGQKETLWNLPVAQEIFGGGGKPHVAC</sequence>
<comment type="caution">
    <text evidence="2">The sequence shown here is derived from an EMBL/GenBank/DDBJ whole genome shotgun (WGS) entry which is preliminary data.</text>
</comment>
<dbReference type="Pfam" id="PF12697">
    <property type="entry name" value="Abhydrolase_6"/>
    <property type="match status" value="1"/>
</dbReference>
<proteinExistence type="predicted"/>
<dbReference type="InterPro" id="IPR029058">
    <property type="entry name" value="AB_hydrolase_fold"/>
</dbReference>
<evidence type="ECO:0000259" key="1">
    <source>
        <dbReference type="Pfam" id="PF12697"/>
    </source>
</evidence>
<keyword evidence="3" id="KW-1185">Reference proteome</keyword>
<accession>A0ABP0L3C9</accession>
<reference evidence="2 3" key="1">
    <citation type="submission" date="2024-02" db="EMBL/GenBank/DDBJ databases">
        <authorList>
            <person name="Chen Y."/>
            <person name="Shah S."/>
            <person name="Dougan E. K."/>
            <person name="Thang M."/>
            <person name="Chan C."/>
        </authorList>
    </citation>
    <scope>NUCLEOTIDE SEQUENCE [LARGE SCALE GENOMIC DNA]</scope>
</reference>